<organism evidence="2 3">
    <name type="scientific">Trichinella nativa</name>
    <dbReference type="NCBI Taxonomy" id="6335"/>
    <lineage>
        <taxon>Eukaryota</taxon>
        <taxon>Metazoa</taxon>
        <taxon>Ecdysozoa</taxon>
        <taxon>Nematoda</taxon>
        <taxon>Enoplea</taxon>
        <taxon>Dorylaimia</taxon>
        <taxon>Trichinellida</taxon>
        <taxon>Trichinellidae</taxon>
        <taxon>Trichinella</taxon>
    </lineage>
</organism>
<proteinExistence type="predicted"/>
<name>A0A0V1LJP6_9BILA</name>
<dbReference type="Gene3D" id="3.30.420.10">
    <property type="entry name" value="Ribonuclease H-like superfamily/Ribonuclease H"/>
    <property type="match status" value="1"/>
</dbReference>
<dbReference type="EMBL" id="JYDW01000042">
    <property type="protein sequence ID" value="KRZ59394.1"/>
    <property type="molecule type" value="Genomic_DNA"/>
</dbReference>
<evidence type="ECO:0000256" key="1">
    <source>
        <dbReference type="SAM" id="MobiDB-lite"/>
    </source>
</evidence>
<evidence type="ECO:0000313" key="2">
    <source>
        <dbReference type="EMBL" id="KRZ59394.1"/>
    </source>
</evidence>
<feature type="region of interest" description="Disordered" evidence="1">
    <location>
        <begin position="82"/>
        <end position="112"/>
    </location>
</feature>
<dbReference type="AlphaFoldDB" id="A0A0V1LJP6"/>
<dbReference type="Proteomes" id="UP000054721">
    <property type="component" value="Unassembled WGS sequence"/>
</dbReference>
<accession>A0A0V1LJP6</accession>
<evidence type="ECO:0000313" key="3">
    <source>
        <dbReference type="Proteomes" id="UP000054721"/>
    </source>
</evidence>
<protein>
    <submittedName>
        <fullName evidence="2">Uncharacterized protein</fullName>
    </submittedName>
</protein>
<dbReference type="GO" id="GO:0003676">
    <property type="term" value="F:nucleic acid binding"/>
    <property type="evidence" value="ECO:0007669"/>
    <property type="project" value="InterPro"/>
</dbReference>
<comment type="caution">
    <text evidence="2">The sequence shown here is derived from an EMBL/GenBank/DDBJ whole genome shotgun (WGS) entry which is preliminary data.</text>
</comment>
<reference evidence="2 3" key="1">
    <citation type="submission" date="2015-05" db="EMBL/GenBank/DDBJ databases">
        <title>Evolution of Trichinella species and genotypes.</title>
        <authorList>
            <person name="Korhonen P.K."/>
            <person name="Edoardo P."/>
            <person name="Giuseppe L.R."/>
            <person name="Gasser R.B."/>
        </authorList>
    </citation>
    <scope>NUCLEOTIDE SEQUENCE [LARGE SCALE GENOMIC DNA]</scope>
    <source>
        <strain evidence="2">ISS10</strain>
    </source>
</reference>
<sequence>MEHLCFCSNTSLFCPKGDPDYNLTIWKHFVAYFGTPDYIHFQGCSLELAVTRSSPYHPQGNRLVERLNHTFHVMLDIMVDRNLPQQQRPREHRRNTGNSTLATAGHPDGEPARTTSGQLVYAWIDEGSPKSAAASTEVSLHHHGQLKQSLL</sequence>
<dbReference type="InterPro" id="IPR036397">
    <property type="entry name" value="RNaseH_sf"/>
</dbReference>
<dbReference type="SUPFAM" id="SSF53098">
    <property type="entry name" value="Ribonuclease H-like"/>
    <property type="match status" value="1"/>
</dbReference>
<gene>
    <name evidence="2" type="ORF">T02_4821</name>
</gene>
<keyword evidence="3" id="KW-1185">Reference proteome</keyword>
<dbReference type="InterPro" id="IPR012337">
    <property type="entry name" value="RNaseH-like_sf"/>
</dbReference>